<feature type="compositionally biased region" description="Polar residues" evidence="2">
    <location>
        <begin position="607"/>
        <end position="626"/>
    </location>
</feature>
<evidence type="ECO:0000313" key="5">
    <source>
        <dbReference type="Proteomes" id="UP001208570"/>
    </source>
</evidence>
<evidence type="ECO:0000256" key="2">
    <source>
        <dbReference type="SAM" id="MobiDB-lite"/>
    </source>
</evidence>
<keyword evidence="5" id="KW-1185">Reference proteome</keyword>
<evidence type="ECO:0000313" key="4">
    <source>
        <dbReference type="EMBL" id="KAK2167780.1"/>
    </source>
</evidence>
<feature type="transmembrane region" description="Helical" evidence="3">
    <location>
        <begin position="851"/>
        <end position="870"/>
    </location>
</feature>
<protein>
    <submittedName>
        <fullName evidence="4">Uncharacterized protein</fullName>
    </submittedName>
</protein>
<dbReference type="Proteomes" id="UP001208570">
    <property type="component" value="Unassembled WGS sequence"/>
</dbReference>
<accession>A0AAD9KB10</accession>
<feature type="compositionally biased region" description="Basic and acidic residues" evidence="2">
    <location>
        <begin position="381"/>
        <end position="392"/>
    </location>
</feature>
<organism evidence="4 5">
    <name type="scientific">Paralvinella palmiformis</name>
    <dbReference type="NCBI Taxonomy" id="53620"/>
    <lineage>
        <taxon>Eukaryota</taxon>
        <taxon>Metazoa</taxon>
        <taxon>Spiralia</taxon>
        <taxon>Lophotrochozoa</taxon>
        <taxon>Annelida</taxon>
        <taxon>Polychaeta</taxon>
        <taxon>Sedentaria</taxon>
        <taxon>Canalipalpata</taxon>
        <taxon>Terebellida</taxon>
        <taxon>Terebelliformia</taxon>
        <taxon>Alvinellidae</taxon>
        <taxon>Paralvinella</taxon>
    </lineage>
</organism>
<feature type="region of interest" description="Disordered" evidence="2">
    <location>
        <begin position="505"/>
        <end position="560"/>
    </location>
</feature>
<keyword evidence="3" id="KW-0812">Transmembrane</keyword>
<sequence length="879" mass="96968">MEASDTNRNTNRGQHRQNVSSPRPEPRYERRVGDEVLEVLSEMAKQHHLDLFNDLVVDRWHAKDRKPSSSSSSSYHGASVTAAISGQNNVSTSFQPPAVCYGAMTSCNKDRERYSLGSDQGRSYEKANGVIPKKAESVSGGTIRSSGSDTRSGSGVKAKSLTPTPSMYISSYRGNTMPVGRYGNISGNDSGSRTEKSLTLGSSATVTKYGWGQNNPLGAANTFPSAGPQEMNESLLSAYSMDAYSFIWNDITNVTQGRFEDGRVGDKFSRDISRRPVPRATAAQERLIEDALKSATKVPKGRARRILGRSKSLTDMVAGSARRYGQFEDENRMIEVDRSRSLIPLNDRETCDSLLSAYSVSLESASVSDWEHMPVDRGRFLQRSDSDNHDTQRSCSLPRANHRDNDRGSDFERSLSVGNVTKSWTNVQHSLCPSSGSGISMDKDTSSSLLQAYSGGVESLYQREYFLQADMGRSSPSLCNNFPHKYNTLPHVACVGTSQENHTERCSDGQPTRSETGRHGCSIDGGPRETTFSPFDQQVTSHRPRLQFSSLGNEEKVESPVVRGTMCGEAASRLISDTGVRDDALLGQELSQSSFETANAILRNDHGQSGMTVPRSQTQQQQVNNISEEKPKNHRSLVASSAMGTAQATQDNEKPSGRCGRSEQDDLLPTHLNSAGQEAKGQLPTSGHQRLISDGEPNIGKDELRNLADSICLGDDGCEGGGGKFVLDRHDLSNTVLLKLMLRLFGKLSNNMDTMDTYMENYIKSEIEHVTEDCMREMRDIEAQMEERIQQLERRTTHMETLLRLILGDCGSASRIQKYTVSRRCRHDRANISDLRMVLPLTAAIAQVKDIIAIMGGGLILGLRVILIQIRMQNRRRLM</sequence>
<feature type="compositionally biased region" description="Basic and acidic residues" evidence="2">
    <location>
        <begin position="651"/>
        <end position="664"/>
    </location>
</feature>
<proteinExistence type="predicted"/>
<feature type="compositionally biased region" description="Low complexity" evidence="2">
    <location>
        <begin position="139"/>
        <end position="155"/>
    </location>
</feature>
<feature type="compositionally biased region" description="Polar residues" evidence="2">
    <location>
        <begin position="638"/>
        <end position="650"/>
    </location>
</feature>
<evidence type="ECO:0000256" key="1">
    <source>
        <dbReference type="SAM" id="Coils"/>
    </source>
</evidence>
<feature type="region of interest" description="Disordered" evidence="2">
    <location>
        <begin position="1"/>
        <end position="30"/>
    </location>
</feature>
<feature type="region of interest" description="Disordered" evidence="2">
    <location>
        <begin position="135"/>
        <end position="160"/>
    </location>
</feature>
<gene>
    <name evidence="4" type="ORF">LSH36_24g08003</name>
</gene>
<keyword evidence="3" id="KW-1133">Transmembrane helix</keyword>
<dbReference type="EMBL" id="JAODUP010000024">
    <property type="protein sequence ID" value="KAK2167780.1"/>
    <property type="molecule type" value="Genomic_DNA"/>
</dbReference>
<feature type="compositionally biased region" description="Polar residues" evidence="2">
    <location>
        <begin position="530"/>
        <end position="552"/>
    </location>
</feature>
<comment type="caution">
    <text evidence="4">The sequence shown here is derived from an EMBL/GenBank/DDBJ whole genome shotgun (WGS) entry which is preliminary data.</text>
</comment>
<dbReference type="AlphaFoldDB" id="A0AAD9KB10"/>
<feature type="coiled-coil region" evidence="1">
    <location>
        <begin position="775"/>
        <end position="802"/>
    </location>
</feature>
<feature type="compositionally biased region" description="Polar residues" evidence="2">
    <location>
        <begin position="1"/>
        <end position="21"/>
    </location>
</feature>
<reference evidence="4" key="1">
    <citation type="journal article" date="2023" name="Mol. Biol. Evol.">
        <title>Third-Generation Sequencing Reveals the Adaptive Role of the Epigenome in Three Deep-Sea Polychaetes.</title>
        <authorList>
            <person name="Perez M."/>
            <person name="Aroh O."/>
            <person name="Sun Y."/>
            <person name="Lan Y."/>
            <person name="Juniper S.K."/>
            <person name="Young C.R."/>
            <person name="Angers B."/>
            <person name="Qian P.Y."/>
        </authorList>
    </citation>
    <scope>NUCLEOTIDE SEQUENCE</scope>
    <source>
        <strain evidence="4">P08H-3</strain>
    </source>
</reference>
<name>A0AAD9KB10_9ANNE</name>
<evidence type="ECO:0000256" key="3">
    <source>
        <dbReference type="SAM" id="Phobius"/>
    </source>
</evidence>
<keyword evidence="3" id="KW-0472">Membrane</keyword>
<feature type="region of interest" description="Disordered" evidence="2">
    <location>
        <begin position="606"/>
        <end position="699"/>
    </location>
</feature>
<keyword evidence="1" id="KW-0175">Coiled coil</keyword>
<feature type="region of interest" description="Disordered" evidence="2">
    <location>
        <begin position="381"/>
        <end position="413"/>
    </location>
</feature>
<feature type="compositionally biased region" description="Basic and acidic residues" evidence="2">
    <location>
        <begin position="401"/>
        <end position="413"/>
    </location>
</feature>